<feature type="region of interest" description="Disordered" evidence="21">
    <location>
        <begin position="1619"/>
        <end position="1639"/>
    </location>
</feature>
<dbReference type="Gene3D" id="2.60.120.10">
    <property type="entry name" value="Jelly Rolls"/>
    <property type="match status" value="3"/>
</dbReference>
<name>A0AAJ6CL76_9BASI</name>
<evidence type="ECO:0000256" key="11">
    <source>
        <dbReference type="ARBA" id="ARBA00022840"/>
    </source>
</evidence>
<dbReference type="Pfam" id="PF24179">
    <property type="entry name" value="NTE_Ploop"/>
    <property type="match status" value="1"/>
</dbReference>
<feature type="domain" description="GS beta-grasp" evidence="24">
    <location>
        <begin position="23"/>
        <end position="102"/>
    </location>
</feature>
<dbReference type="PROSITE" id="PS01237">
    <property type="entry name" value="UPF0028"/>
    <property type="match status" value="1"/>
</dbReference>
<dbReference type="PANTHER" id="PTHR20852:SF57">
    <property type="entry name" value="GLUTAMINE SYNTHETASE 2 CYTOPLASMIC"/>
    <property type="match status" value="1"/>
</dbReference>
<accession>A0AAJ6CL76</accession>
<dbReference type="InterPro" id="IPR050292">
    <property type="entry name" value="Glutamine_Synthetase"/>
</dbReference>
<feature type="domain" description="Cyclic nucleotide-binding" evidence="22">
    <location>
        <begin position="960"/>
        <end position="1062"/>
    </location>
</feature>
<evidence type="ECO:0000256" key="9">
    <source>
        <dbReference type="ARBA" id="ARBA00022801"/>
    </source>
</evidence>
<dbReference type="EC" id="3.1.1.5" evidence="20"/>
<dbReference type="InterPro" id="IPR018490">
    <property type="entry name" value="cNMP-bd_dom_sf"/>
</dbReference>
<gene>
    <name evidence="26" type="ORF">MARU1_001520</name>
</gene>
<evidence type="ECO:0000256" key="19">
    <source>
        <dbReference type="RuleBase" id="RU000384"/>
    </source>
</evidence>
<feature type="domain" description="Cyclic nucleotide-binding" evidence="22">
    <location>
        <begin position="859"/>
        <end position="945"/>
    </location>
</feature>
<comment type="similarity">
    <text evidence="3 18 19">Belongs to the glutamine synthetase family.</text>
</comment>
<dbReference type="GO" id="GO:0004356">
    <property type="term" value="F:glutamine synthetase activity"/>
    <property type="evidence" value="ECO:0007669"/>
    <property type="project" value="UniProtKB-EC"/>
</dbReference>
<dbReference type="FunFam" id="3.30.590.10:FF:000004">
    <property type="entry name" value="Glutamine synthetase"/>
    <property type="match status" value="1"/>
</dbReference>
<evidence type="ECO:0000256" key="6">
    <source>
        <dbReference type="ARBA" id="ARBA00022692"/>
    </source>
</evidence>
<evidence type="ECO:0000259" key="22">
    <source>
        <dbReference type="PROSITE" id="PS50042"/>
    </source>
</evidence>
<evidence type="ECO:0000256" key="17">
    <source>
        <dbReference type="PROSITE-ProRule" id="PRU01161"/>
    </source>
</evidence>
<keyword evidence="11" id="KW-0067">ATP-binding</keyword>
<dbReference type="PROSITE" id="PS51635">
    <property type="entry name" value="PNPLA"/>
    <property type="match status" value="1"/>
</dbReference>
<dbReference type="InterPro" id="IPR016035">
    <property type="entry name" value="Acyl_Trfase/lysoPLipase"/>
</dbReference>
<dbReference type="Pfam" id="PF01734">
    <property type="entry name" value="Patatin"/>
    <property type="match status" value="1"/>
</dbReference>
<keyword evidence="6 20" id="KW-0812">Transmembrane</keyword>
<keyword evidence="7" id="KW-0677">Repeat</keyword>
<feature type="short sequence motif" description="GXSXG" evidence="17">
    <location>
        <begin position="1365"/>
        <end position="1369"/>
    </location>
</feature>
<feature type="active site" description="Proton acceptor" evidence="17">
    <location>
        <position position="1485"/>
    </location>
</feature>
<dbReference type="Pfam" id="PF03951">
    <property type="entry name" value="Gln-synt_N"/>
    <property type="match status" value="1"/>
</dbReference>
<dbReference type="GO" id="GO:0004622">
    <property type="term" value="F:phosphatidylcholine lysophospholipase activity"/>
    <property type="evidence" value="ECO:0007669"/>
    <property type="project" value="UniProtKB-EC"/>
</dbReference>
<dbReference type="PROSITE" id="PS51986">
    <property type="entry name" value="GS_BETA_GRASP"/>
    <property type="match status" value="1"/>
</dbReference>
<evidence type="ECO:0000256" key="15">
    <source>
        <dbReference type="ARBA" id="ARBA00023136"/>
    </source>
</evidence>
<dbReference type="Pfam" id="PF00120">
    <property type="entry name" value="Gln-synt_C"/>
    <property type="match status" value="1"/>
</dbReference>
<dbReference type="GO" id="GO:0005789">
    <property type="term" value="C:endoplasmic reticulum membrane"/>
    <property type="evidence" value="ECO:0007669"/>
    <property type="project" value="UniProtKB-SubCell"/>
</dbReference>
<dbReference type="SMART" id="SM00100">
    <property type="entry name" value="cNMP"/>
    <property type="match status" value="2"/>
</dbReference>
<keyword evidence="12 17" id="KW-0442">Lipid degradation</keyword>
<dbReference type="GO" id="GO:0006542">
    <property type="term" value="P:glutamine biosynthetic process"/>
    <property type="evidence" value="ECO:0007669"/>
    <property type="project" value="InterPro"/>
</dbReference>
<evidence type="ECO:0000256" key="20">
    <source>
        <dbReference type="RuleBase" id="RU362043"/>
    </source>
</evidence>
<dbReference type="Gene3D" id="3.30.590.10">
    <property type="entry name" value="Glutamine synthetase/guanido kinase, catalytic domain"/>
    <property type="match status" value="1"/>
</dbReference>
<dbReference type="InterPro" id="IPR027302">
    <property type="entry name" value="Gln_synth_N_conserv_site"/>
</dbReference>
<dbReference type="InterPro" id="IPR014710">
    <property type="entry name" value="RmlC-like_jellyroll"/>
</dbReference>
<evidence type="ECO:0000256" key="3">
    <source>
        <dbReference type="ARBA" id="ARBA00009897"/>
    </source>
</evidence>
<comment type="subunit">
    <text evidence="4">Homooctamer.</text>
</comment>
<dbReference type="SUPFAM" id="SSF54368">
    <property type="entry name" value="Glutamine synthetase, N-terminal domain"/>
    <property type="match status" value="1"/>
</dbReference>
<feature type="domain" description="GS catalytic" evidence="25">
    <location>
        <begin position="109"/>
        <end position="502"/>
    </location>
</feature>
<keyword evidence="8" id="KW-0547">Nucleotide-binding</keyword>
<evidence type="ECO:0000256" key="12">
    <source>
        <dbReference type="ARBA" id="ARBA00022963"/>
    </source>
</evidence>
<evidence type="ECO:0000259" key="23">
    <source>
        <dbReference type="PROSITE" id="PS51635"/>
    </source>
</evidence>
<evidence type="ECO:0000256" key="10">
    <source>
        <dbReference type="ARBA" id="ARBA00022824"/>
    </source>
</evidence>
<keyword evidence="15 20" id="KW-0472">Membrane</keyword>
<dbReference type="InterPro" id="IPR036651">
    <property type="entry name" value="Gln_synt_N_sf"/>
</dbReference>
<comment type="similarity">
    <text evidence="2 20">Belongs to the NTE family.</text>
</comment>
<evidence type="ECO:0000256" key="21">
    <source>
        <dbReference type="SAM" id="MobiDB-lite"/>
    </source>
</evidence>
<dbReference type="Pfam" id="PF00027">
    <property type="entry name" value="cNMP_binding"/>
    <property type="match status" value="2"/>
</dbReference>
<evidence type="ECO:0000256" key="16">
    <source>
        <dbReference type="ARBA" id="ARBA00049436"/>
    </source>
</evidence>
<dbReference type="Gene3D" id="3.40.1090.10">
    <property type="entry name" value="Cytosolic phospholipase A2 catalytic domain"/>
    <property type="match status" value="2"/>
</dbReference>
<dbReference type="InterPro" id="IPR014746">
    <property type="entry name" value="Gln_synth/guanido_kin_cat_dom"/>
</dbReference>
<comment type="catalytic activity">
    <reaction evidence="20">
        <text>a 1-acyl-sn-glycero-3-phosphocholine + H2O = sn-glycerol 3-phosphocholine + a fatty acid + H(+)</text>
        <dbReference type="Rhea" id="RHEA:15177"/>
        <dbReference type="ChEBI" id="CHEBI:15377"/>
        <dbReference type="ChEBI" id="CHEBI:15378"/>
        <dbReference type="ChEBI" id="CHEBI:16870"/>
        <dbReference type="ChEBI" id="CHEBI:28868"/>
        <dbReference type="ChEBI" id="CHEBI:58168"/>
        <dbReference type="EC" id="3.1.1.5"/>
    </reaction>
</comment>
<dbReference type="PANTHER" id="PTHR20852">
    <property type="entry name" value="GLUTAMINE SYNTHETASE"/>
    <property type="match status" value="1"/>
</dbReference>
<dbReference type="PROSITE" id="PS00180">
    <property type="entry name" value="GLNA_1"/>
    <property type="match status" value="1"/>
</dbReference>
<feature type="domain" description="PNPLA" evidence="23">
    <location>
        <begin position="1334"/>
        <end position="1498"/>
    </location>
</feature>
<dbReference type="InterPro" id="IPR056556">
    <property type="entry name" value="NTE1_P-loop_dom"/>
</dbReference>
<dbReference type="InterPro" id="IPR008146">
    <property type="entry name" value="Gln_synth_cat_dom"/>
</dbReference>
<evidence type="ECO:0000256" key="2">
    <source>
        <dbReference type="ARBA" id="ARBA00006636"/>
    </source>
</evidence>
<comment type="subcellular location">
    <subcellularLocation>
        <location evidence="1 20">Endoplasmic reticulum membrane</location>
    </subcellularLocation>
</comment>
<dbReference type="GO" id="GO:0016042">
    <property type="term" value="P:lipid catabolic process"/>
    <property type="evidence" value="ECO:0007669"/>
    <property type="project" value="UniProtKB-UniRule"/>
</dbReference>
<dbReference type="SMART" id="SM01230">
    <property type="entry name" value="Gln-synt_C"/>
    <property type="match status" value="1"/>
</dbReference>
<dbReference type="InterPro" id="IPR001423">
    <property type="entry name" value="LysoPLipase_patatin_CS"/>
</dbReference>
<organism evidence="26 27">
    <name type="scientific">Malassezia arunalokei</name>
    <dbReference type="NCBI Taxonomy" id="1514897"/>
    <lineage>
        <taxon>Eukaryota</taxon>
        <taxon>Fungi</taxon>
        <taxon>Dikarya</taxon>
        <taxon>Basidiomycota</taxon>
        <taxon>Ustilaginomycotina</taxon>
        <taxon>Malasseziomycetes</taxon>
        <taxon>Malasseziales</taxon>
        <taxon>Malasseziaceae</taxon>
        <taxon>Malassezia</taxon>
    </lineage>
</organism>
<dbReference type="PROSITE" id="PS50042">
    <property type="entry name" value="CNMP_BINDING_3"/>
    <property type="match status" value="2"/>
</dbReference>
<comment type="function">
    <text evidence="20">Intracellular phospholipase B that catalyzes the double deacylation of phosphatidylcholine (PC) to glycerophosphocholine (GroPCho). Plays an important role in membrane lipid homeostasis.</text>
</comment>
<dbReference type="InterPro" id="IPR002641">
    <property type="entry name" value="PNPLA_dom"/>
</dbReference>
<evidence type="ECO:0000256" key="8">
    <source>
        <dbReference type="ARBA" id="ARBA00022741"/>
    </source>
</evidence>
<dbReference type="EMBL" id="CP119918">
    <property type="protein sequence ID" value="WFD15502.1"/>
    <property type="molecule type" value="Genomic_DNA"/>
</dbReference>
<evidence type="ECO:0000256" key="14">
    <source>
        <dbReference type="ARBA" id="ARBA00023098"/>
    </source>
</evidence>
<feature type="active site" description="Nucleophile" evidence="17">
    <location>
        <position position="1367"/>
    </location>
</feature>
<dbReference type="FunFam" id="3.40.1090.10:FF:000007">
    <property type="entry name" value="Lysophospholipase NTE1"/>
    <property type="match status" value="1"/>
</dbReference>
<feature type="short sequence motif" description="DGA/G" evidence="17">
    <location>
        <begin position="1485"/>
        <end position="1487"/>
    </location>
</feature>
<dbReference type="CDD" id="cd00038">
    <property type="entry name" value="CAP_ED"/>
    <property type="match status" value="3"/>
</dbReference>
<comment type="catalytic activity">
    <reaction evidence="16">
        <text>L-glutamate + NH4(+) + ATP = L-glutamine + ADP + phosphate + H(+)</text>
        <dbReference type="Rhea" id="RHEA:16169"/>
        <dbReference type="ChEBI" id="CHEBI:15378"/>
        <dbReference type="ChEBI" id="CHEBI:28938"/>
        <dbReference type="ChEBI" id="CHEBI:29985"/>
        <dbReference type="ChEBI" id="CHEBI:30616"/>
        <dbReference type="ChEBI" id="CHEBI:43474"/>
        <dbReference type="ChEBI" id="CHEBI:58359"/>
        <dbReference type="ChEBI" id="CHEBI:456216"/>
        <dbReference type="EC" id="6.3.1.2"/>
    </reaction>
</comment>
<keyword evidence="13 20" id="KW-1133">Transmembrane helix</keyword>
<proteinExistence type="inferred from homology"/>
<reference evidence="26 27" key="1">
    <citation type="submission" date="2023-03" db="EMBL/GenBank/DDBJ databases">
        <title>Mating type loci evolution in Malassezia.</title>
        <authorList>
            <person name="Coelho M.A."/>
        </authorList>
    </citation>
    <scope>NUCLEOTIDE SEQUENCE [LARGE SCALE GENOMIC DNA]</scope>
    <source>
        <strain evidence="26 27">CBS 13387</strain>
    </source>
</reference>
<dbReference type="GO" id="GO:0005524">
    <property type="term" value="F:ATP binding"/>
    <property type="evidence" value="ECO:0007669"/>
    <property type="project" value="UniProtKB-KW"/>
</dbReference>
<dbReference type="GO" id="GO:0046470">
    <property type="term" value="P:phosphatidylcholine metabolic process"/>
    <property type="evidence" value="ECO:0007669"/>
    <property type="project" value="InterPro"/>
</dbReference>
<feature type="transmembrane region" description="Helical" evidence="20">
    <location>
        <begin position="403"/>
        <end position="420"/>
    </location>
</feature>
<dbReference type="Proteomes" id="UP001217582">
    <property type="component" value="Chromosome 3"/>
</dbReference>
<evidence type="ECO:0000256" key="5">
    <source>
        <dbReference type="ARBA" id="ARBA00022598"/>
    </source>
</evidence>
<keyword evidence="10 20" id="KW-0256">Endoplasmic reticulum</keyword>
<evidence type="ECO:0000313" key="27">
    <source>
        <dbReference type="Proteomes" id="UP001217582"/>
    </source>
</evidence>
<keyword evidence="27" id="KW-1185">Reference proteome</keyword>
<keyword evidence="14 17" id="KW-0443">Lipid metabolism</keyword>
<keyword evidence="9 17" id="KW-0378">Hydrolase</keyword>
<dbReference type="PROSITE" id="PS51987">
    <property type="entry name" value="GS_CATALYTIC"/>
    <property type="match status" value="1"/>
</dbReference>
<dbReference type="SUPFAM" id="SSF55931">
    <property type="entry name" value="Glutamine synthetase/guanido kinase"/>
    <property type="match status" value="1"/>
</dbReference>
<evidence type="ECO:0000259" key="24">
    <source>
        <dbReference type="PROSITE" id="PS51986"/>
    </source>
</evidence>
<sequence>MSKFTKNNSLLSPYLSLPQNGKIAAEYVWLDAAGMPRAKTTTCNGPIRSLSDLKEWNFDGSSTGQAPGDNSDVYLRPVAYFPDPFRGGDNVLVLAECYNNDGTPNKANYRHNAAKIFEQCKDEHCWFGIEQEYSLMGTDGRPYGWPEGGFPGPQGPYYCGVGSGRVVGRDIVEAHYRACLYAGINHSGINAEVMPSQWEFQVGPCEGIEMGDHLTMARYLLYRIAEEWGVNVSMHPKAVPGEWNGAGCHTNFSTLAMRKEGGMKAIEAAIERLGKRHQEHIAVYGEDNDMRLTGRHETGHIGKFSAGVANRGASIRIPRHVAAQGYGYLEDRRPASNIDPYRVTGIIAETAYVELATMDDGAPPSIMEGDVVRGMPPVPATPITQLAQGLLGIMLALLRMVRWALHFLSITVPSAVYRILHYSMTVKVTFPVLVLWCVCVTSLVILWLRYRHWNRYEHVREAPIRKIHPADLPSEEAPETHDYDDRASFNSYLDEFLQAIRVFGFLERPVFHELTRYLQTRRLLAGDEIELSAETSFYIVIEGHVQVFAHIPHSDAVPEYQLVNEVRSGGTLSSLFTILRLFTEHVEQDDTDVPPLSSCHADTGEVLGAPSESHPFSQSGTRARATQDTTLAAIPAEGFRHLTAKYPSSASHIVQVILTRLSRVTFLTAHQYLGLTYYVMQTERAINESARTFLPDKYYEPAALEQLCRRFYPLSRPSVADLRPRASAPHLEWPLPHVHQAVGPGDLHSMVGVLDEPLVSDVPVRYTSDESLTSHIPRDALDLRDEVMDCIVQSVGLTEAIIPDVPVPLASPFLSSQRGPLAAYTNLSRLDVPTRSSSTPPVADDASATSALPAEESGVELRLFHAGSVLARAGQTDAGLFYVIDGVLDMRIAQTEEHAAQCLFSVERGGIAGYLSSLLGVPSFVDIVARTDTYVGLLPVKALERWVERRPNALFTLSKRLLSLLPPLILHIDASLDWVHVGAGQVLYREGDVGDSLYVVISGRLRALQEQGGAAREVVGEYSQGDSVGEVEVITRSPRTVTMHSIRDSELARMPMTLFHALALWHPPITIQISRILARRMRTDMDMRETARRMALPPHLATTIGRGQSTHNFKTVAVLPTSTDVPITAFTQQLQAACTTVLAEPVVVLRQSTVIRELGRHAFSRMGKLKLAGWLADQEQHYRLVLYMVDTPASSSWAATAVRQADCILLVGLGDDPHAGELERLLLTIKTTARKELVLLHSERSVSPGTTREWLKPRPWVSAHHHVEMPGIKAPRMRVMRDPTPVEAIRTWTQQLKTRIARNSHAPQPRGTRPAHLSDMARLARRLCGHSIGLVLGGGGARGCAHIGVLRALEELGIPIDLVGGTSIGSFVGGLYARDGAAVSSHGRAKRFAGRMASLWRFVTDLTYPLVSYTTGHEFNRGIFKCFSDTHIEDMWLPYFCNTTNITWSRMEVHLSGYAWRYIRASMTLAGLVPPMIDDGDMLVDGGYTDNLPVSIMLAMGARTVIAIDVSSIDDTTSQSYGDTLSGWWVLLNRFNPFSNMRMIPSIPDIQTRLTYTTSVKMLESAKANEACLYLRMPVEQYGTLEFGRYTEILMAGYNVAIQALAKWQADGRLPTHARGIPTATKSAERGLRARRNSI</sequence>
<dbReference type="Gene3D" id="3.10.20.70">
    <property type="entry name" value="Glutamine synthetase, N-terminal domain"/>
    <property type="match status" value="1"/>
</dbReference>
<dbReference type="SUPFAM" id="SSF52151">
    <property type="entry name" value="FabD/lysophospholipase-like"/>
    <property type="match status" value="1"/>
</dbReference>
<evidence type="ECO:0000256" key="18">
    <source>
        <dbReference type="PROSITE-ProRule" id="PRU01330"/>
    </source>
</evidence>
<evidence type="ECO:0000259" key="25">
    <source>
        <dbReference type="PROSITE" id="PS51987"/>
    </source>
</evidence>
<evidence type="ECO:0000313" key="26">
    <source>
        <dbReference type="EMBL" id="WFD15502.1"/>
    </source>
</evidence>
<dbReference type="InterPro" id="IPR000595">
    <property type="entry name" value="cNMP-bd_dom"/>
</dbReference>
<dbReference type="InterPro" id="IPR008147">
    <property type="entry name" value="Gln_synt_N"/>
</dbReference>
<evidence type="ECO:0000256" key="7">
    <source>
        <dbReference type="ARBA" id="ARBA00022737"/>
    </source>
</evidence>
<protein>
    <recommendedName>
        <fullName evidence="20">Lysophospholipase NTE1</fullName>
        <ecNumber evidence="20">3.1.1.5</ecNumber>
    </recommendedName>
    <alternativeName>
        <fullName evidence="20">Intracellular phospholipase B</fullName>
    </alternativeName>
</protein>
<keyword evidence="5" id="KW-0436">Ligase</keyword>
<feature type="transmembrane region" description="Helical" evidence="20">
    <location>
        <begin position="432"/>
        <end position="450"/>
    </location>
</feature>
<evidence type="ECO:0000256" key="4">
    <source>
        <dbReference type="ARBA" id="ARBA00011823"/>
    </source>
</evidence>
<feature type="short sequence motif" description="GXGXXG" evidence="17">
    <location>
        <begin position="1338"/>
        <end position="1343"/>
    </location>
</feature>
<dbReference type="SUPFAM" id="SSF51206">
    <property type="entry name" value="cAMP-binding domain-like"/>
    <property type="match status" value="3"/>
</dbReference>
<evidence type="ECO:0000256" key="13">
    <source>
        <dbReference type="ARBA" id="ARBA00022989"/>
    </source>
</evidence>
<evidence type="ECO:0000256" key="1">
    <source>
        <dbReference type="ARBA" id="ARBA00004586"/>
    </source>
</evidence>